<accession>A0ABD5WTT5</accession>
<organism evidence="2 3">
    <name type="scientific">Halorussus caseinilyticus</name>
    <dbReference type="NCBI Taxonomy" id="3034025"/>
    <lineage>
        <taxon>Archaea</taxon>
        <taxon>Methanobacteriati</taxon>
        <taxon>Methanobacteriota</taxon>
        <taxon>Stenosarchaea group</taxon>
        <taxon>Halobacteria</taxon>
        <taxon>Halobacteriales</taxon>
        <taxon>Haladaptataceae</taxon>
        <taxon>Halorussus</taxon>
    </lineage>
</organism>
<evidence type="ECO:0000313" key="3">
    <source>
        <dbReference type="Proteomes" id="UP001596407"/>
    </source>
</evidence>
<dbReference type="EMBL" id="JBHSZH010000005">
    <property type="protein sequence ID" value="MFC7081419.1"/>
    <property type="molecule type" value="Genomic_DNA"/>
</dbReference>
<evidence type="ECO:0008006" key="4">
    <source>
        <dbReference type="Google" id="ProtNLM"/>
    </source>
</evidence>
<proteinExistence type="predicted"/>
<dbReference type="Proteomes" id="UP001596407">
    <property type="component" value="Unassembled WGS sequence"/>
</dbReference>
<evidence type="ECO:0000256" key="1">
    <source>
        <dbReference type="SAM" id="MobiDB-lite"/>
    </source>
</evidence>
<dbReference type="InterPro" id="IPR017850">
    <property type="entry name" value="Alkaline_phosphatase_core_sf"/>
</dbReference>
<dbReference type="AlphaFoldDB" id="A0ABD5WTT5"/>
<feature type="compositionally biased region" description="Polar residues" evidence="1">
    <location>
        <begin position="139"/>
        <end position="161"/>
    </location>
</feature>
<feature type="region of interest" description="Disordered" evidence="1">
    <location>
        <begin position="125"/>
        <end position="168"/>
    </location>
</feature>
<dbReference type="SUPFAM" id="SSF53649">
    <property type="entry name" value="Alkaline phosphatase-like"/>
    <property type="match status" value="1"/>
</dbReference>
<reference evidence="2 3" key="1">
    <citation type="journal article" date="2019" name="Int. J. Syst. Evol. Microbiol.">
        <title>The Global Catalogue of Microorganisms (GCM) 10K type strain sequencing project: providing services to taxonomists for standard genome sequencing and annotation.</title>
        <authorList>
            <consortium name="The Broad Institute Genomics Platform"/>
            <consortium name="The Broad Institute Genome Sequencing Center for Infectious Disease"/>
            <person name="Wu L."/>
            <person name="Ma J."/>
        </authorList>
    </citation>
    <scope>NUCLEOTIDE SEQUENCE [LARGE SCALE GENOMIC DNA]</scope>
    <source>
        <strain evidence="2 3">DT72</strain>
    </source>
</reference>
<evidence type="ECO:0000313" key="2">
    <source>
        <dbReference type="EMBL" id="MFC7081419.1"/>
    </source>
</evidence>
<gene>
    <name evidence="2" type="ORF">ACFQJ6_16180</name>
</gene>
<feature type="compositionally biased region" description="Low complexity" evidence="1">
    <location>
        <begin position="125"/>
        <end position="137"/>
    </location>
</feature>
<comment type="caution">
    <text evidence="2">The sequence shown here is derived from an EMBL/GenBank/DDBJ whole genome shotgun (WGS) entry which is preliminary data.</text>
</comment>
<sequence>MWEILRSDAPTLPTLRTGVEMFRSPPVNRATNDVSWAFDAMDAVEDADDQFLFANLMACHYPYDPPEGYADCEPLHVRPHELALREEPVSDEEHARQWECYRGAARYLDDELPDCSTRWTGTCCSSSRTTANSSANTDFGATSTASTRSWSECPQSQSATPCQRGRRAPSPVCSTCIGPCSKPRAWTCQTTFAGATSSRTT</sequence>
<protein>
    <recommendedName>
        <fullName evidence="4">Sulfatase N-terminal domain-containing protein</fullName>
    </recommendedName>
</protein>
<keyword evidence="3" id="KW-1185">Reference proteome</keyword>
<dbReference type="Gene3D" id="3.40.720.10">
    <property type="entry name" value="Alkaline Phosphatase, subunit A"/>
    <property type="match status" value="1"/>
</dbReference>
<dbReference type="RefSeq" id="WP_382210047.1">
    <property type="nucleotide sequence ID" value="NZ_JBHSZH010000005.1"/>
</dbReference>
<name>A0ABD5WTT5_9EURY</name>